<evidence type="ECO:0000256" key="3">
    <source>
        <dbReference type="ARBA" id="ARBA00023125"/>
    </source>
</evidence>
<dbReference type="PANTHER" id="PTHR30419">
    <property type="entry name" value="HTH-TYPE TRANSCRIPTIONAL REGULATOR YBHD"/>
    <property type="match status" value="1"/>
</dbReference>
<reference evidence="6" key="1">
    <citation type="submission" date="2018-05" db="EMBL/GenBank/DDBJ databases">
        <title>Reclassification of Methylarcula marina and Methylarcula terricola as Paracoccus methylarcula sp.nov., comb.nov. and Paracoccus terricola comb.nov.</title>
        <authorList>
            <person name="Shmareva M.N."/>
            <person name="Doronina N.V."/>
            <person name="Vasilenko O.V."/>
            <person name="Tarlachkov S.V."/>
            <person name="Trotsenko Y.A."/>
        </authorList>
    </citation>
    <scope>NUCLEOTIDE SEQUENCE [LARGE SCALE GENOMIC DNA]</scope>
    <source>
        <strain evidence="6">VKM B-2159</strain>
    </source>
</reference>
<dbReference type="InterPro" id="IPR050950">
    <property type="entry name" value="HTH-type_LysR_regulators"/>
</dbReference>
<gene>
    <name evidence="6" type="ORF">A7A09_008465</name>
</gene>
<comment type="similarity">
    <text evidence="1">Belongs to the LysR transcriptional regulatory family.</text>
</comment>
<dbReference type="GO" id="GO:0003700">
    <property type="term" value="F:DNA-binding transcription factor activity"/>
    <property type="evidence" value="ECO:0007669"/>
    <property type="project" value="InterPro"/>
</dbReference>
<dbReference type="InterPro" id="IPR000847">
    <property type="entry name" value="LysR_HTH_N"/>
</dbReference>
<dbReference type="SUPFAM" id="SSF46785">
    <property type="entry name" value="Winged helix' DNA-binding domain"/>
    <property type="match status" value="1"/>
</dbReference>
<name>A0A422QYH3_9RHOB</name>
<evidence type="ECO:0000259" key="5">
    <source>
        <dbReference type="PROSITE" id="PS50931"/>
    </source>
</evidence>
<protein>
    <submittedName>
        <fullName evidence="6">LysR family transcriptional regulator</fullName>
    </submittedName>
</protein>
<dbReference type="Gene3D" id="3.40.190.290">
    <property type="match status" value="1"/>
</dbReference>
<dbReference type="GO" id="GO:0003677">
    <property type="term" value="F:DNA binding"/>
    <property type="evidence" value="ECO:0007669"/>
    <property type="project" value="UniProtKB-KW"/>
</dbReference>
<evidence type="ECO:0000256" key="4">
    <source>
        <dbReference type="ARBA" id="ARBA00023163"/>
    </source>
</evidence>
<keyword evidence="4" id="KW-0804">Transcription</keyword>
<evidence type="ECO:0000256" key="1">
    <source>
        <dbReference type="ARBA" id="ARBA00009437"/>
    </source>
</evidence>
<proteinExistence type="inferred from homology"/>
<keyword evidence="7" id="KW-1185">Reference proteome</keyword>
<dbReference type="RefSeq" id="WP_106690977.1">
    <property type="nucleotide sequence ID" value="NZ_PXNQ02000004.1"/>
</dbReference>
<dbReference type="InterPro" id="IPR036388">
    <property type="entry name" value="WH-like_DNA-bd_sf"/>
</dbReference>
<dbReference type="SUPFAM" id="SSF53850">
    <property type="entry name" value="Periplasmic binding protein-like II"/>
    <property type="match status" value="1"/>
</dbReference>
<dbReference type="OrthoDB" id="9811588at2"/>
<dbReference type="GO" id="GO:0005829">
    <property type="term" value="C:cytosol"/>
    <property type="evidence" value="ECO:0007669"/>
    <property type="project" value="TreeGrafter"/>
</dbReference>
<organism evidence="6 7">
    <name type="scientific">Paracoccus methylarcula</name>
    <dbReference type="NCBI Taxonomy" id="72022"/>
    <lineage>
        <taxon>Bacteria</taxon>
        <taxon>Pseudomonadati</taxon>
        <taxon>Pseudomonadota</taxon>
        <taxon>Alphaproteobacteria</taxon>
        <taxon>Rhodobacterales</taxon>
        <taxon>Paracoccaceae</taxon>
        <taxon>Paracoccus</taxon>
    </lineage>
</organism>
<evidence type="ECO:0000313" key="7">
    <source>
        <dbReference type="Proteomes" id="UP000238137"/>
    </source>
</evidence>
<dbReference type="AlphaFoldDB" id="A0A422QYH3"/>
<evidence type="ECO:0000313" key="6">
    <source>
        <dbReference type="EMBL" id="RNF35002.1"/>
    </source>
</evidence>
<feature type="domain" description="HTH lysR-type" evidence="5">
    <location>
        <begin position="19"/>
        <end position="62"/>
    </location>
</feature>
<keyword evidence="2" id="KW-0805">Transcription regulation</keyword>
<keyword evidence="3" id="KW-0238">DNA-binding</keyword>
<evidence type="ECO:0000256" key="2">
    <source>
        <dbReference type="ARBA" id="ARBA00023015"/>
    </source>
</evidence>
<dbReference type="EMBL" id="PXNQ02000004">
    <property type="protein sequence ID" value="RNF35002.1"/>
    <property type="molecule type" value="Genomic_DNA"/>
</dbReference>
<sequence>MRNKLSLDDYQCVRILTISGSFRAAAENLGISPSSLSRQIGAIEECLGTRLFDRDTRNVAPTAQGLLLTDIAERMLNTAESGMVEFESYLAARNGRLVIAGLPSVTASLLPGLLQRFTLEHPNVDLRILDALSDNVLHAVEAGEADIGFTAGTVGTRARLSFHRLLDDEFVAMGTADGPLAEDRNYSWPELLDMPFIAMARGTSVRELLDGACLRIGRVLEPRFEVAHLATAGALVAQGLGITALPTLTLPVLGANRLVLRPIPDFGAKRRIGLVWSSGRTLSPAAQSFLDLARATPMRAGDLGGR</sequence>
<dbReference type="CDD" id="cd08440">
    <property type="entry name" value="PBP2_LTTR_like_4"/>
    <property type="match status" value="1"/>
</dbReference>
<comment type="caution">
    <text evidence="6">The sequence shown here is derived from an EMBL/GenBank/DDBJ whole genome shotgun (WGS) entry which is preliminary data.</text>
</comment>
<dbReference type="Gene3D" id="1.10.10.10">
    <property type="entry name" value="Winged helix-like DNA-binding domain superfamily/Winged helix DNA-binding domain"/>
    <property type="match status" value="1"/>
</dbReference>
<dbReference type="Pfam" id="PF03466">
    <property type="entry name" value="LysR_substrate"/>
    <property type="match status" value="1"/>
</dbReference>
<dbReference type="Proteomes" id="UP000238137">
    <property type="component" value="Unassembled WGS sequence"/>
</dbReference>
<dbReference type="InterPro" id="IPR005119">
    <property type="entry name" value="LysR_subst-bd"/>
</dbReference>
<accession>A0A422QYH3</accession>
<dbReference type="PANTHER" id="PTHR30419:SF8">
    <property type="entry name" value="NITROGEN ASSIMILATION TRANSCRIPTIONAL ACTIVATOR-RELATED"/>
    <property type="match status" value="1"/>
</dbReference>
<dbReference type="PROSITE" id="PS50931">
    <property type="entry name" value="HTH_LYSR"/>
    <property type="match status" value="1"/>
</dbReference>
<dbReference type="Pfam" id="PF00126">
    <property type="entry name" value="HTH_1"/>
    <property type="match status" value="1"/>
</dbReference>
<dbReference type="InterPro" id="IPR036390">
    <property type="entry name" value="WH_DNA-bd_sf"/>
</dbReference>